<sequence length="209" mass="23993">MKIIKAAFLMLLLILVASGIFFYNKNASPIIIFYDGQSRKAKNVPSKMTKLNLSVYENLSDINNNNKISTKILDQEKPLDLNLESNSIVEDVINEFIEKSEVIDYEGIKVTSYPETQIYKIRKPKSHSLYNLDLGYYVIEEKSNQVFRHMVSIEPSLEKYTKSVKIENFKDRALYHMTLSNLPNFNTAINICRKLSHAGQDCVVMNGAR</sequence>
<accession>A0A2P1P7F0</accession>
<name>A0A2P1P7F0_9RICK</name>
<keyword evidence="2" id="KW-1185">Reference proteome</keyword>
<dbReference type="EMBL" id="CP027845">
    <property type="protein sequence ID" value="AVP87193.1"/>
    <property type="molecule type" value="Genomic_DNA"/>
</dbReference>
<dbReference type="KEGG" id="ptc:phytr_2360"/>
<dbReference type="AlphaFoldDB" id="A0A2P1P7F0"/>
<organism evidence="1 2">
    <name type="scientific">Candidatus Phycorickettsia trachydisci</name>
    <dbReference type="NCBI Taxonomy" id="2115978"/>
    <lineage>
        <taxon>Bacteria</taxon>
        <taxon>Pseudomonadati</taxon>
        <taxon>Pseudomonadota</taxon>
        <taxon>Alphaproteobacteria</taxon>
        <taxon>Rickettsiales</taxon>
        <taxon>Rickettsiaceae</taxon>
        <taxon>Candidatus Phycorickettsia</taxon>
    </lineage>
</organism>
<reference evidence="1 2" key="1">
    <citation type="submission" date="2018-03" db="EMBL/GenBank/DDBJ databases">
        <title>A gene transfer event suggests a long-term partnership between eustigmatophyte algae and a novel lineage of endosymbiotic bacteria.</title>
        <authorList>
            <person name="Yurchenko T."/>
            <person name="Sevcikova T."/>
            <person name="Pribyl P."/>
            <person name="El Karkouri K."/>
            <person name="Klimes V."/>
            <person name="Amaral R."/>
            <person name="Zbrankova V."/>
            <person name="Kim E."/>
            <person name="Raoult D."/>
            <person name="Santos L.M.A."/>
            <person name="Elias M."/>
        </authorList>
    </citation>
    <scope>NUCLEOTIDE SEQUENCE [LARGE SCALE GENOMIC DNA]</scope>
    <source>
        <strain evidence="1">CCALA 838</strain>
    </source>
</reference>
<proteinExistence type="predicted"/>
<dbReference type="Proteomes" id="UP000241762">
    <property type="component" value="Chromosome"/>
</dbReference>
<evidence type="ECO:0008006" key="3">
    <source>
        <dbReference type="Google" id="ProtNLM"/>
    </source>
</evidence>
<gene>
    <name evidence="1" type="ORF">phytr_2360</name>
</gene>
<evidence type="ECO:0000313" key="1">
    <source>
        <dbReference type="EMBL" id="AVP87193.1"/>
    </source>
</evidence>
<evidence type="ECO:0000313" key="2">
    <source>
        <dbReference type="Proteomes" id="UP000241762"/>
    </source>
</evidence>
<protein>
    <recommendedName>
        <fullName evidence="3">SPOR domain-containing protein</fullName>
    </recommendedName>
</protein>
<dbReference type="RefSeq" id="WP_106874064.1">
    <property type="nucleotide sequence ID" value="NZ_CP027845.1"/>
</dbReference>